<proteinExistence type="predicted"/>
<reference evidence="1" key="1">
    <citation type="submission" date="2021-06" db="EMBL/GenBank/DDBJ databases">
        <authorList>
            <person name="Kallberg Y."/>
            <person name="Tangrot J."/>
            <person name="Rosling A."/>
        </authorList>
    </citation>
    <scope>NUCLEOTIDE SEQUENCE</scope>
    <source>
        <strain evidence="1">FL130A</strain>
    </source>
</reference>
<sequence>MTNINPSFTQLRRTIPAANIDKVDDIYNEKNIDALYEKIDGASKPLYRGIIKALILRNNAPTHDSVIADYIQAFNLAHLG</sequence>
<dbReference type="Proteomes" id="UP000789508">
    <property type="component" value="Unassembled WGS sequence"/>
</dbReference>
<organism evidence="1 2">
    <name type="scientific">Ambispora leptoticha</name>
    <dbReference type="NCBI Taxonomy" id="144679"/>
    <lineage>
        <taxon>Eukaryota</taxon>
        <taxon>Fungi</taxon>
        <taxon>Fungi incertae sedis</taxon>
        <taxon>Mucoromycota</taxon>
        <taxon>Glomeromycotina</taxon>
        <taxon>Glomeromycetes</taxon>
        <taxon>Archaeosporales</taxon>
        <taxon>Ambisporaceae</taxon>
        <taxon>Ambispora</taxon>
    </lineage>
</organism>
<protein>
    <submittedName>
        <fullName evidence="1">657_t:CDS:1</fullName>
    </submittedName>
</protein>
<evidence type="ECO:0000313" key="1">
    <source>
        <dbReference type="EMBL" id="CAG8735302.1"/>
    </source>
</evidence>
<evidence type="ECO:0000313" key="2">
    <source>
        <dbReference type="Proteomes" id="UP000789508"/>
    </source>
</evidence>
<comment type="caution">
    <text evidence="1">The sequence shown here is derived from an EMBL/GenBank/DDBJ whole genome shotgun (WGS) entry which is preliminary data.</text>
</comment>
<keyword evidence="2" id="KW-1185">Reference proteome</keyword>
<gene>
    <name evidence="1" type="ORF">ALEPTO_LOCUS12772</name>
</gene>
<name>A0A9N9IH51_9GLOM</name>
<dbReference type="EMBL" id="CAJVPS010032507">
    <property type="protein sequence ID" value="CAG8735302.1"/>
    <property type="molecule type" value="Genomic_DNA"/>
</dbReference>
<dbReference type="AlphaFoldDB" id="A0A9N9IH51"/>
<feature type="non-terminal residue" evidence="1">
    <location>
        <position position="80"/>
    </location>
</feature>
<accession>A0A9N9IH51</accession>